<proteinExistence type="predicted"/>
<accession>A0A9D5UCK4</accession>
<gene>
    <name evidence="3" type="ORF">H9623_14685</name>
</gene>
<dbReference type="Proteomes" id="UP000822993">
    <property type="component" value="Unassembled WGS sequence"/>
</dbReference>
<keyword evidence="2" id="KW-0812">Transmembrane</keyword>
<comment type="caution">
    <text evidence="3">The sequence shown here is derived from an EMBL/GenBank/DDBJ whole genome shotgun (WGS) entry which is preliminary data.</text>
</comment>
<name>A0A9D5UCK4_9CELL</name>
<dbReference type="AlphaFoldDB" id="A0A9D5UCK4"/>
<evidence type="ECO:0000313" key="3">
    <source>
        <dbReference type="EMBL" id="MBE7701536.1"/>
    </source>
</evidence>
<dbReference type="EMBL" id="JACSPN010000021">
    <property type="protein sequence ID" value="MBE7701536.1"/>
    <property type="molecule type" value="Genomic_DNA"/>
</dbReference>
<evidence type="ECO:0000256" key="2">
    <source>
        <dbReference type="SAM" id="Phobius"/>
    </source>
</evidence>
<feature type="compositionally biased region" description="Pro residues" evidence="1">
    <location>
        <begin position="88"/>
        <end position="100"/>
    </location>
</feature>
<feature type="transmembrane region" description="Helical" evidence="2">
    <location>
        <begin position="48"/>
        <end position="72"/>
    </location>
</feature>
<keyword evidence="4" id="KW-1185">Reference proteome</keyword>
<reference evidence="3 4" key="1">
    <citation type="submission" date="2020-08" db="EMBL/GenBank/DDBJ databases">
        <title>A Genomic Blueprint of the Chicken Gut Microbiome.</title>
        <authorList>
            <person name="Gilroy R."/>
            <person name="Ravi A."/>
            <person name="Getino M."/>
            <person name="Pursley I."/>
            <person name="Horton D.L."/>
            <person name="Alikhan N.-F."/>
            <person name="Baker D."/>
            <person name="Gharbi K."/>
            <person name="Hall N."/>
            <person name="Watson M."/>
            <person name="Adriaenssens E.M."/>
            <person name="Foster-Nyarko E."/>
            <person name="Jarju S."/>
            <person name="Secka A."/>
            <person name="Antonio M."/>
            <person name="Oren A."/>
            <person name="Chaudhuri R."/>
            <person name="La Ragione R.M."/>
            <person name="Hildebrand F."/>
            <person name="Pallen M.J."/>
        </authorList>
    </citation>
    <scope>NUCLEOTIDE SEQUENCE [LARGE SCALE GENOMIC DNA]</scope>
    <source>
        <strain evidence="3 4">Sa1BUA8</strain>
    </source>
</reference>
<feature type="region of interest" description="Disordered" evidence="1">
    <location>
        <begin position="78"/>
        <end position="100"/>
    </location>
</feature>
<evidence type="ECO:0000256" key="1">
    <source>
        <dbReference type="SAM" id="MobiDB-lite"/>
    </source>
</evidence>
<sequence>MPPKLSATALFWWGAGLIVAGVVGTLVLPHLFSRLGYATGFAFVQSVVGLVSALVSVAHVVGAGLVAAAFTVRALGRDTNDRYTGPAPYSPAKPGNEPPR</sequence>
<protein>
    <submittedName>
        <fullName evidence="3">Uncharacterized protein</fullName>
    </submittedName>
</protein>
<organism evidence="3 4">
    <name type="scientific">Oerskovia douganii</name>
    <dbReference type="NCBI Taxonomy" id="2762210"/>
    <lineage>
        <taxon>Bacteria</taxon>
        <taxon>Bacillati</taxon>
        <taxon>Actinomycetota</taxon>
        <taxon>Actinomycetes</taxon>
        <taxon>Micrococcales</taxon>
        <taxon>Cellulomonadaceae</taxon>
        <taxon>Oerskovia</taxon>
    </lineage>
</organism>
<dbReference type="RefSeq" id="WP_193720781.1">
    <property type="nucleotide sequence ID" value="NZ_JACSPN010000021.1"/>
</dbReference>
<evidence type="ECO:0000313" key="4">
    <source>
        <dbReference type="Proteomes" id="UP000822993"/>
    </source>
</evidence>
<feature type="transmembrane region" description="Helical" evidence="2">
    <location>
        <begin position="7"/>
        <end position="28"/>
    </location>
</feature>
<keyword evidence="2" id="KW-0472">Membrane</keyword>
<keyword evidence="2" id="KW-1133">Transmembrane helix</keyword>